<feature type="compositionally biased region" description="Basic and acidic residues" evidence="1">
    <location>
        <begin position="420"/>
        <end position="449"/>
    </location>
</feature>
<name>A0ABY7A4V0_9PSED</name>
<evidence type="ECO:0000313" key="3">
    <source>
        <dbReference type="Proteomes" id="UP001163624"/>
    </source>
</evidence>
<accession>A0ABY7A4V0</accession>
<evidence type="ECO:0000313" key="2">
    <source>
        <dbReference type="EMBL" id="WAI51907.1"/>
    </source>
</evidence>
<feature type="compositionally biased region" description="Low complexity" evidence="1">
    <location>
        <begin position="26"/>
        <end position="59"/>
    </location>
</feature>
<dbReference type="Pfam" id="PF11737">
    <property type="entry name" value="DUF3300"/>
    <property type="match status" value="1"/>
</dbReference>
<feature type="compositionally biased region" description="Basic and acidic residues" evidence="1">
    <location>
        <begin position="357"/>
        <end position="380"/>
    </location>
</feature>
<dbReference type="InterPro" id="IPR021728">
    <property type="entry name" value="DUF3300"/>
</dbReference>
<feature type="region of interest" description="Disordered" evidence="1">
    <location>
        <begin position="179"/>
        <end position="211"/>
    </location>
</feature>
<dbReference type="EMBL" id="CP113432">
    <property type="protein sequence ID" value="WAI51907.1"/>
    <property type="molecule type" value="Genomic_DNA"/>
</dbReference>
<reference evidence="2" key="1">
    <citation type="submission" date="2022-11" db="EMBL/GenBank/DDBJ databases">
        <title>Pseudomonas triclosanedens sp. nov., a triclosan degrader isolated from activated sludge.</title>
        <authorList>
            <person name="Yin Y."/>
            <person name="Lu Z."/>
        </authorList>
    </citation>
    <scope>NUCLEOTIDE SEQUENCE</scope>
    <source>
        <strain evidence="2">ZM23</strain>
    </source>
</reference>
<proteinExistence type="predicted"/>
<sequence>MRECRYLALIALLAMSGCDKSEPPKAKTASTAPPAASQPTAQPASAAPAPAPAPANSTVSVAPPQAVFTTEQLDQMLAPLALYPDSLLAQVLMATTYPGNVADAAAWSKANPGVTGDNAVKQVANQPWDPSVQSLVAFPLVLATLGQDPAWVQRVGDAFLAQPDAVMDSIQRLRRQAQAAGNLTSNEQQTVTVKPAAPAPDQSVSDGGTSAQRAVPTQTIIIEPTNPQVVYVPSYNPTQVYGAWAYPSSPPVYYPPPPEYPVATALATGLAFGAGVAIVGSLWGDCDWDDHEIDVDVEHYNNFNSNRNVNRNVNREFNGNANGNRATWRHDPTYRNGVPYRDAASREQYNRRLAGGEQREAMRGFDSVRAEERSRARESLAQRGVAPPINNEQARQRAQAATRDLRDNPQALQRPQQGGREARDNTQARERAQAATRELNRQPDARERAGNVAQNRSAQAQQRPRAQNNQRAREEARLQHARTQAPRNNAFAGANNPRQSREFTNRGQASRAAASRPQAARAGHAVQRPARAPSGGRRNR</sequence>
<organism evidence="2 3">
    <name type="scientific">Pseudomonas triclosanedens</name>
    <dbReference type="NCBI Taxonomy" id="2961893"/>
    <lineage>
        <taxon>Bacteria</taxon>
        <taxon>Pseudomonadati</taxon>
        <taxon>Pseudomonadota</taxon>
        <taxon>Gammaproteobacteria</taxon>
        <taxon>Pseudomonadales</taxon>
        <taxon>Pseudomonadaceae</taxon>
        <taxon>Pseudomonas</taxon>
    </lineage>
</organism>
<gene>
    <name evidence="2" type="ORF">OU419_11860</name>
</gene>
<dbReference type="PANTHER" id="PTHR40269">
    <property type="entry name" value="OUTER MEMBRANE PROTEIN-RELATED"/>
    <property type="match status" value="1"/>
</dbReference>
<feature type="compositionally biased region" description="Polar residues" evidence="1">
    <location>
        <begin position="179"/>
        <end position="192"/>
    </location>
</feature>
<feature type="compositionally biased region" description="Low complexity" evidence="1">
    <location>
        <begin position="506"/>
        <end position="525"/>
    </location>
</feature>
<feature type="compositionally biased region" description="Polar residues" evidence="1">
    <location>
        <begin position="202"/>
        <end position="211"/>
    </location>
</feature>
<dbReference type="PROSITE" id="PS51257">
    <property type="entry name" value="PROKAR_LIPOPROTEIN"/>
    <property type="match status" value="1"/>
</dbReference>
<dbReference type="RefSeq" id="WP_254473140.1">
    <property type="nucleotide sequence ID" value="NZ_CP113432.1"/>
</dbReference>
<protein>
    <submittedName>
        <fullName evidence="2">DUF3300 domain-containing protein</fullName>
    </submittedName>
</protein>
<evidence type="ECO:0000256" key="1">
    <source>
        <dbReference type="SAM" id="MobiDB-lite"/>
    </source>
</evidence>
<feature type="region of interest" description="Disordered" evidence="1">
    <location>
        <begin position="19"/>
        <end position="59"/>
    </location>
</feature>
<dbReference type="Proteomes" id="UP001163624">
    <property type="component" value="Chromosome"/>
</dbReference>
<keyword evidence="3" id="KW-1185">Reference proteome</keyword>
<dbReference type="PANTHER" id="PTHR40269:SF1">
    <property type="entry name" value="OUTER MEMBRANE PROTEIN"/>
    <property type="match status" value="1"/>
</dbReference>
<feature type="region of interest" description="Disordered" evidence="1">
    <location>
        <begin position="318"/>
        <end position="540"/>
    </location>
</feature>
<feature type="compositionally biased region" description="Low complexity" evidence="1">
    <location>
        <begin position="453"/>
        <end position="470"/>
    </location>
</feature>